<dbReference type="SUPFAM" id="SSF50978">
    <property type="entry name" value="WD40 repeat-like"/>
    <property type="match status" value="1"/>
</dbReference>
<feature type="domain" description="MABP1/WDR62 second WD40" evidence="3">
    <location>
        <begin position="441"/>
        <end position="807"/>
    </location>
</feature>
<feature type="compositionally biased region" description="Polar residues" evidence="2">
    <location>
        <begin position="1001"/>
        <end position="1016"/>
    </location>
</feature>
<feature type="compositionally biased region" description="Polar residues" evidence="2">
    <location>
        <begin position="1479"/>
        <end position="1488"/>
    </location>
</feature>
<dbReference type="Proteomes" id="UP001194580">
    <property type="component" value="Unassembled WGS sequence"/>
</dbReference>
<dbReference type="SUPFAM" id="SSF50998">
    <property type="entry name" value="Quinoprotein alcohol dehydrogenase-like"/>
    <property type="match status" value="1"/>
</dbReference>
<feature type="compositionally biased region" description="Low complexity" evidence="2">
    <location>
        <begin position="64"/>
        <end position="75"/>
    </location>
</feature>
<dbReference type="Gene3D" id="2.130.10.10">
    <property type="entry name" value="YVTN repeat-like/Quinoprotein amine dehydrogenase"/>
    <property type="match status" value="4"/>
</dbReference>
<feature type="region of interest" description="Disordered" evidence="2">
    <location>
        <begin position="58"/>
        <end position="87"/>
    </location>
</feature>
<dbReference type="SMART" id="SM00320">
    <property type="entry name" value="WD40"/>
    <property type="match status" value="11"/>
</dbReference>
<feature type="region of interest" description="Disordered" evidence="2">
    <location>
        <begin position="1410"/>
        <end position="1532"/>
    </location>
</feature>
<keyword evidence="1" id="KW-0853">WD repeat</keyword>
<feature type="repeat" description="WD" evidence="1">
    <location>
        <begin position="774"/>
        <end position="808"/>
    </location>
</feature>
<feature type="compositionally biased region" description="Basic and acidic residues" evidence="2">
    <location>
        <begin position="1062"/>
        <end position="1073"/>
    </location>
</feature>
<dbReference type="Pfam" id="PF24782">
    <property type="entry name" value="WD40_MABP1-WDR62_2nd"/>
    <property type="match status" value="1"/>
</dbReference>
<feature type="repeat" description="WD" evidence="1">
    <location>
        <begin position="186"/>
        <end position="229"/>
    </location>
</feature>
<feature type="compositionally biased region" description="Basic and acidic residues" evidence="2">
    <location>
        <begin position="1425"/>
        <end position="1442"/>
    </location>
</feature>
<feature type="region of interest" description="Disordered" evidence="2">
    <location>
        <begin position="998"/>
        <end position="1267"/>
    </location>
</feature>
<dbReference type="InterPro" id="IPR036322">
    <property type="entry name" value="WD40_repeat_dom_sf"/>
</dbReference>
<feature type="compositionally biased region" description="Basic and acidic residues" evidence="2">
    <location>
        <begin position="1116"/>
        <end position="1134"/>
    </location>
</feature>
<dbReference type="InterPro" id="IPR052779">
    <property type="entry name" value="WDR62"/>
</dbReference>
<dbReference type="InterPro" id="IPR056162">
    <property type="entry name" value="WD40_MABP1-WDR62_2nd"/>
</dbReference>
<evidence type="ECO:0000313" key="4">
    <source>
        <dbReference type="EMBL" id="KAG0270951.1"/>
    </source>
</evidence>
<dbReference type="GO" id="GO:0016301">
    <property type="term" value="F:kinase activity"/>
    <property type="evidence" value="ECO:0007669"/>
    <property type="project" value="UniProtKB-KW"/>
</dbReference>
<keyword evidence="5" id="KW-1185">Reference proteome</keyword>
<organism evidence="4 5">
    <name type="scientific">Linnemannia exigua</name>
    <dbReference type="NCBI Taxonomy" id="604196"/>
    <lineage>
        <taxon>Eukaryota</taxon>
        <taxon>Fungi</taxon>
        <taxon>Fungi incertae sedis</taxon>
        <taxon>Mucoromycota</taxon>
        <taxon>Mortierellomycotina</taxon>
        <taxon>Mortierellomycetes</taxon>
        <taxon>Mortierellales</taxon>
        <taxon>Mortierellaceae</taxon>
        <taxon>Linnemannia</taxon>
    </lineage>
</organism>
<dbReference type="EMBL" id="JAAAIL010001268">
    <property type="protein sequence ID" value="KAG0270951.1"/>
    <property type="molecule type" value="Genomic_DNA"/>
</dbReference>
<keyword evidence="4" id="KW-0418">Kinase</keyword>
<feature type="compositionally biased region" description="Low complexity" evidence="2">
    <location>
        <begin position="933"/>
        <end position="952"/>
    </location>
</feature>
<evidence type="ECO:0000259" key="3">
    <source>
        <dbReference type="Pfam" id="PF24782"/>
    </source>
</evidence>
<feature type="compositionally biased region" description="Low complexity" evidence="2">
    <location>
        <begin position="495"/>
        <end position="506"/>
    </location>
</feature>
<gene>
    <name evidence="4" type="primary">WDR62</name>
    <name evidence="4" type="ORF">BGZ95_001319</name>
</gene>
<protein>
    <submittedName>
        <fullName evidence="4">Mitogen-activated protein kinase binding protein 1</fullName>
    </submittedName>
</protein>
<feature type="compositionally biased region" description="Basic and acidic residues" evidence="2">
    <location>
        <begin position="1354"/>
        <end position="1368"/>
    </location>
</feature>
<feature type="region of interest" description="Disordered" evidence="2">
    <location>
        <begin position="1286"/>
        <end position="1368"/>
    </location>
</feature>
<accession>A0AAD4H449</accession>
<evidence type="ECO:0000256" key="1">
    <source>
        <dbReference type="PROSITE-ProRule" id="PRU00221"/>
    </source>
</evidence>
<dbReference type="InterPro" id="IPR001680">
    <property type="entry name" value="WD40_rpt"/>
</dbReference>
<comment type="caution">
    <text evidence="4">The sequence shown here is derived from an EMBL/GenBank/DDBJ whole genome shotgun (WGS) entry which is preliminary data.</text>
</comment>
<dbReference type="InterPro" id="IPR011047">
    <property type="entry name" value="Quinoprotein_ADH-like_sf"/>
</dbReference>
<feature type="region of interest" description="Disordered" evidence="2">
    <location>
        <begin position="891"/>
        <end position="986"/>
    </location>
</feature>
<name>A0AAD4H449_9FUNG</name>
<reference evidence="4" key="1">
    <citation type="journal article" date="2020" name="Fungal Divers.">
        <title>Resolving the Mortierellaceae phylogeny through synthesis of multi-gene phylogenetics and phylogenomics.</title>
        <authorList>
            <person name="Vandepol N."/>
            <person name="Liber J."/>
            <person name="Desiro A."/>
            <person name="Na H."/>
            <person name="Kennedy M."/>
            <person name="Barry K."/>
            <person name="Grigoriev I.V."/>
            <person name="Miller A.N."/>
            <person name="O'Donnell K."/>
            <person name="Stajich J.E."/>
            <person name="Bonito G."/>
        </authorList>
    </citation>
    <scope>NUCLEOTIDE SEQUENCE</scope>
    <source>
        <strain evidence="4">NRRL 28262</strain>
    </source>
</reference>
<dbReference type="PANTHER" id="PTHR45589">
    <property type="entry name" value="WD REPEAT DOMAIN 62, ISOFORM G"/>
    <property type="match status" value="1"/>
</dbReference>
<feature type="region of interest" description="Disordered" evidence="2">
    <location>
        <begin position="486"/>
        <end position="506"/>
    </location>
</feature>
<dbReference type="Pfam" id="PF00400">
    <property type="entry name" value="WD40"/>
    <property type="match status" value="3"/>
</dbReference>
<evidence type="ECO:0000313" key="5">
    <source>
        <dbReference type="Proteomes" id="UP001194580"/>
    </source>
</evidence>
<keyword evidence="4" id="KW-0808">Transferase</keyword>
<dbReference type="PANTHER" id="PTHR45589:SF1">
    <property type="entry name" value="WD REPEAT DOMAIN 62, ISOFORM G"/>
    <property type="match status" value="1"/>
</dbReference>
<dbReference type="PROSITE" id="PS50082">
    <property type="entry name" value="WD_REPEATS_2"/>
    <property type="match status" value="2"/>
</dbReference>
<feature type="compositionally biased region" description="Polar residues" evidence="2">
    <location>
        <begin position="1448"/>
        <end position="1470"/>
    </location>
</feature>
<proteinExistence type="predicted"/>
<feature type="compositionally biased region" description="Polar residues" evidence="2">
    <location>
        <begin position="954"/>
        <end position="978"/>
    </location>
</feature>
<feature type="compositionally biased region" description="Polar residues" evidence="2">
    <location>
        <begin position="1048"/>
        <end position="1057"/>
    </location>
</feature>
<feature type="compositionally biased region" description="Acidic residues" evidence="2">
    <location>
        <begin position="1184"/>
        <end position="1197"/>
    </location>
</feature>
<evidence type="ECO:0000256" key="2">
    <source>
        <dbReference type="SAM" id="MobiDB-lite"/>
    </source>
</evidence>
<dbReference type="InterPro" id="IPR015943">
    <property type="entry name" value="WD40/YVTN_repeat-like_dom_sf"/>
</dbReference>
<dbReference type="PROSITE" id="PS50294">
    <property type="entry name" value="WD_REPEATS_REGION"/>
    <property type="match status" value="1"/>
</dbReference>
<feature type="compositionally biased region" description="Acidic residues" evidence="2">
    <location>
        <begin position="1084"/>
        <end position="1098"/>
    </location>
</feature>
<sequence length="1666" mass="178876">MRQRVLGLTSNRPMILSVNSTHDLVAYAAGCVVVLYNHKLDKQVGLLCSSTLNKAQSSGDGLMSASGPGSSHSGMHGAGGSGAGASRSIGSLGGSPRALAAGTQWMNNGMTGASFNPLAGLMPMNLAEPASSFGASNPSSNKNVKPKPISCLSFSPDGQFLAIGETGHQPRILIWEVSSQSLVGELQGHKFGVQAVQFSPNSKFVVSLGFQHDGYIHLWNWRTNTQIASNRVTSRVNALAFSADGSYFVTAGLRHVKFWYLNVGANKRPGTSSTRVLDGRSGILGELRDSNYVDAVCSQDGRSTYAITSNGVLCLFSEGRVMEKWIDLHVRGAYSVNLGEKCVICSCTDGFIRLFELETLQYIATLPKPAPVGSFGIATHQDLQEGQAQSEVIADVLASQFDMSSTSLICIYSDRSIIVWNLLDPKNAVISTSHYFHSDCVWGVEMLPETASDQGESLYPSETFVTYSADGSIIFWNLNDSISTLPPPSDSSRHSTNADADTATTSSSHKEIVRVLYADENCRSWIQSPDTQDGMDTGFNIVPLECGVRTVKISPCGKLLASGDKGGNLRVHSLSTLEKLTYQEAHDTEILAIDFTDSGAQDSPLLIATAGRDRLLHVFDVLNDYALVQTLADHSSSITCIKFAADGSRMMSCGADKSIIFRNCQKSEEGLLYQPYHQAPGRATFYDMALHSPSQTLSVVSGDRRFGIYALESGKSVHTFKAEIKGDDLTVGMAEVCSMTHISIDPSGTIAAASGSDKSVRIYDLLHGTCLAHMVSHSELVTSVKFTNAYNRVISTSADGCVLVWRLSKELVRRIQSRILENITLPFYLQTKAAEKLSIPNSSSTVGVSPRSLKIKKSTDRLGAYASDYSNASRRNSTTSLLSDDIDLRSDAQSDDWGTSQHQQRRSRHMSRDTRLEDITNQDFTPVSVPKPTAAKTSGTRTRTSTASSVRTPLTRSRQNSMSSQPVTPKSNLSSSRSAVLPELPPWNKNIVKDKIIIQPSGPSSQKSAGPTSPRQRVTKSLVKGKWLPTPNNPRPRAISLGVPNEKSLISSNSNAPETADQQERHALSDHTPRGHSGAANDTSADDDELSDETEPGFDDGLGYAPPGLCLSPVKDTSDTDMRLRIESERDLSGDRLTTYATAHVTDGSTDSSRPDKDAVHSTAVRADSEDEPIEPEAGGSDERDGDDEEADDDESAIDSASDHDALSPLLARYKSPNIEPIEVAGAFEEGERLKKSPGSGGNSQLTSPLSRRASLKPADPSRRSLSAKFLTAHAATIMLGLAHKSMKEQEGGTGEEGLMKDASLELPSNDTTPTLEEDKELGLTFPERVEPAAMARTEPVTAGEYLQQSSPSHSDRTEATVGQGHEHQALSFEKRLNPSSLNKAAMKWKNRSLGIPPAPHIQDSTIIEQQSGSIQPHGVGLKESGSEDYAKEVERTRKRLQELGYLSSPSTTGLHVPSSLSSTMANTSADKSEGDYTSMEQLESLNAQPIPVEADVEARSMSPPPAQPSSAKGVLTSPAHVTSPVGRRKTSQGGVIILGQMEGQARAQASLDLALAGIAQSDRVATSSSHHGSVKPKNKATTKSGGGEDASSLKDAFDRVSFLISHKAKSAMVRLNAGDDDSAEQLAETQAWMKETRDGLLRLVGEAQGHLWTLEQAFAASEDAE</sequence>
<feature type="region of interest" description="Disordered" evidence="2">
    <location>
        <begin position="1565"/>
        <end position="1592"/>
    </location>
</feature>